<evidence type="ECO:0000256" key="1">
    <source>
        <dbReference type="ARBA" id="ARBA00001933"/>
    </source>
</evidence>
<feature type="domain" description="Orn/DAP/Arg decarboxylase 2 N-terminal" evidence="3">
    <location>
        <begin position="59"/>
        <end position="255"/>
    </location>
</feature>
<dbReference type="Proteomes" id="UP000019150">
    <property type="component" value="Chromosome"/>
</dbReference>
<reference evidence="4 5" key="1">
    <citation type="journal article" date="2014" name="Appl. Environ. Microbiol.">
        <title>Insights into the Microbial Degradation of Rubber and Gutta-Percha by Analysis of the Complete Genome of Nocardia nova SH22a.</title>
        <authorList>
            <person name="Luo Q."/>
            <person name="Hiessl S."/>
            <person name="Poehlein A."/>
            <person name="Daniel R."/>
            <person name="Steinbuchel A."/>
        </authorList>
    </citation>
    <scope>NUCLEOTIDE SEQUENCE [LARGE SCALE GENOMIC DNA]</scope>
    <source>
        <strain evidence="4">SH22a</strain>
    </source>
</reference>
<dbReference type="PANTHER" id="PTHR43727">
    <property type="entry name" value="DIAMINOPIMELATE DECARBOXYLASE"/>
    <property type="match status" value="1"/>
</dbReference>
<name>W5TG40_9NOCA</name>
<accession>W5TG40</accession>
<protein>
    <submittedName>
        <fullName evidence="4">Putative diaminopimelate decarboxylase</fullName>
    </submittedName>
</protein>
<dbReference type="InterPro" id="IPR009006">
    <property type="entry name" value="Ala_racemase/Decarboxylase_C"/>
</dbReference>
<comment type="cofactor">
    <cofactor evidence="1">
        <name>pyridoxal 5'-phosphate</name>
        <dbReference type="ChEBI" id="CHEBI:597326"/>
    </cofactor>
</comment>
<dbReference type="KEGG" id="nno:NONO_c31510"/>
<evidence type="ECO:0000259" key="3">
    <source>
        <dbReference type="Pfam" id="PF02784"/>
    </source>
</evidence>
<dbReference type="InterPro" id="IPR029066">
    <property type="entry name" value="PLP-binding_barrel"/>
</dbReference>
<gene>
    <name evidence="4" type="ORF">NONO_c31510</name>
</gene>
<dbReference type="PANTHER" id="PTHR43727:SF2">
    <property type="entry name" value="GROUP IV DECARBOXYLASE"/>
    <property type="match status" value="1"/>
</dbReference>
<dbReference type="SUPFAM" id="SSF50621">
    <property type="entry name" value="Alanine racemase C-terminal domain-like"/>
    <property type="match status" value="1"/>
</dbReference>
<evidence type="ECO:0000256" key="2">
    <source>
        <dbReference type="ARBA" id="ARBA00022898"/>
    </source>
</evidence>
<dbReference type="Gene3D" id="2.40.37.10">
    <property type="entry name" value="Lyase, Ornithine Decarboxylase, Chain A, domain 1"/>
    <property type="match status" value="1"/>
</dbReference>
<dbReference type="GO" id="GO:0009089">
    <property type="term" value="P:lysine biosynthetic process via diaminopimelate"/>
    <property type="evidence" value="ECO:0007669"/>
    <property type="project" value="TreeGrafter"/>
</dbReference>
<dbReference type="SUPFAM" id="SSF51419">
    <property type="entry name" value="PLP-binding barrel"/>
    <property type="match status" value="1"/>
</dbReference>
<dbReference type="HOGENOM" id="CLU_042407_0_0_11"/>
<dbReference type="PATRIC" id="fig|1415166.3.peg.3232"/>
<sequence>MEMTASRIGPTLAAHQSDWAVSVQSDPVLLGDIAAAIGGPFHVIDPGRFAANLDSFRTALRAARVGGRIYFGKKANKAGAWLDACATHDGGVDVASAPELVHALGHGVRGTDIVVTGPAKSNELLWLAARHDCLITIDDPDELERLVAVGIPARVLLRVLPPTGPDSRFGMDAHQLGRALDRCVQLRADITMDGFSFHLDGYLPGPRAALANELIDRCLAARASGLAATAIDIGGGFACDYVDSADWQHFQDAYSDGWFHAGKQFTRFYPYHQAPAGADMLTAVLDRVGPRFAATGTRLLCEPGRALLDQAGFSVFPVQGCKQRGDHAVVTVGGLSMSVSEQWKGSEFLPDPMLWRPAPTGENDAPVAAFVAGASCLEYDVLTWRKITFPRRPRYGDLIVYPNTAGYQMDKNESRFHQLPLPPKVRVHTRDDRRTWSVDAN</sequence>
<dbReference type="InterPro" id="IPR022644">
    <property type="entry name" value="De-COase2_N"/>
</dbReference>
<evidence type="ECO:0000313" key="5">
    <source>
        <dbReference type="Proteomes" id="UP000019150"/>
    </source>
</evidence>
<organism evidence="4 5">
    <name type="scientific">Nocardia nova SH22a</name>
    <dbReference type="NCBI Taxonomy" id="1415166"/>
    <lineage>
        <taxon>Bacteria</taxon>
        <taxon>Bacillati</taxon>
        <taxon>Actinomycetota</taxon>
        <taxon>Actinomycetes</taxon>
        <taxon>Mycobacteriales</taxon>
        <taxon>Nocardiaceae</taxon>
        <taxon>Nocardia</taxon>
    </lineage>
</organism>
<dbReference type="AlphaFoldDB" id="W5TG40"/>
<dbReference type="GO" id="GO:0008836">
    <property type="term" value="F:diaminopimelate decarboxylase activity"/>
    <property type="evidence" value="ECO:0007669"/>
    <property type="project" value="TreeGrafter"/>
</dbReference>
<keyword evidence="2" id="KW-0663">Pyridoxal phosphate</keyword>
<proteinExistence type="predicted"/>
<dbReference type="eggNOG" id="COG0019">
    <property type="taxonomic scope" value="Bacteria"/>
</dbReference>
<dbReference type="EMBL" id="CP006850">
    <property type="protein sequence ID" value="AHH17938.1"/>
    <property type="molecule type" value="Genomic_DNA"/>
</dbReference>
<keyword evidence="5" id="KW-1185">Reference proteome</keyword>
<evidence type="ECO:0000313" key="4">
    <source>
        <dbReference type="EMBL" id="AHH17938.1"/>
    </source>
</evidence>
<dbReference type="Gene3D" id="3.20.20.10">
    <property type="entry name" value="Alanine racemase"/>
    <property type="match status" value="1"/>
</dbReference>
<dbReference type="STRING" id="1415166.NONO_c31510"/>
<dbReference type="Pfam" id="PF02784">
    <property type="entry name" value="Orn_Arg_deC_N"/>
    <property type="match status" value="1"/>
</dbReference>